<accession>A0ABP8NPI7</accession>
<keyword evidence="2" id="KW-1133">Transmembrane helix</keyword>
<protein>
    <recommendedName>
        <fullName evidence="5">Protein kinase domain-containing protein</fullName>
    </recommendedName>
</protein>
<keyword evidence="4" id="KW-1185">Reference proteome</keyword>
<feature type="transmembrane region" description="Helical" evidence="2">
    <location>
        <begin position="218"/>
        <end position="238"/>
    </location>
</feature>
<dbReference type="RefSeq" id="WP_345327791.1">
    <property type="nucleotide sequence ID" value="NZ_BAABGA010000114.1"/>
</dbReference>
<keyword evidence="2" id="KW-0812">Transmembrane</keyword>
<proteinExistence type="predicted"/>
<dbReference type="InterPro" id="IPR011009">
    <property type="entry name" value="Kinase-like_dom_sf"/>
</dbReference>
<comment type="caution">
    <text evidence="3">The sequence shown here is derived from an EMBL/GenBank/DDBJ whole genome shotgun (WGS) entry which is preliminary data.</text>
</comment>
<evidence type="ECO:0008006" key="5">
    <source>
        <dbReference type="Google" id="ProtNLM"/>
    </source>
</evidence>
<keyword evidence="2" id="KW-0472">Membrane</keyword>
<reference evidence="4" key="1">
    <citation type="journal article" date="2019" name="Int. J. Syst. Evol. Microbiol.">
        <title>The Global Catalogue of Microorganisms (GCM) 10K type strain sequencing project: providing services to taxonomists for standard genome sequencing and annotation.</title>
        <authorList>
            <consortium name="The Broad Institute Genomics Platform"/>
            <consortium name="The Broad Institute Genome Sequencing Center for Infectious Disease"/>
            <person name="Wu L."/>
            <person name="Ma J."/>
        </authorList>
    </citation>
    <scope>NUCLEOTIDE SEQUENCE [LARGE SCALE GENOMIC DNA]</scope>
    <source>
        <strain evidence="4">JCM 17759</strain>
    </source>
</reference>
<evidence type="ECO:0000313" key="4">
    <source>
        <dbReference type="Proteomes" id="UP001500840"/>
    </source>
</evidence>
<evidence type="ECO:0000313" key="3">
    <source>
        <dbReference type="EMBL" id="GAA4470694.1"/>
    </source>
</evidence>
<organism evidence="3 4">
    <name type="scientific">Novipirellula rosea</name>
    <dbReference type="NCBI Taxonomy" id="1031540"/>
    <lineage>
        <taxon>Bacteria</taxon>
        <taxon>Pseudomonadati</taxon>
        <taxon>Planctomycetota</taxon>
        <taxon>Planctomycetia</taxon>
        <taxon>Pirellulales</taxon>
        <taxon>Pirellulaceae</taxon>
        <taxon>Novipirellula</taxon>
    </lineage>
</organism>
<feature type="region of interest" description="Disordered" evidence="1">
    <location>
        <begin position="191"/>
        <end position="212"/>
    </location>
</feature>
<sequence>MNNDRPPPVSTNDAGQENLRDCISNAGTMAIADAMIVVDQITVELGRLHRCGKAHGAIGPSNIVLTDDGVAKIGGAASASLGPHRDVDIADDFRGLGWTLHFMLTGCDAVPATRPPESDPGIAADAFVPDQNVLENSLRCSPAAVGAADLGVANPIFRRLVSRDETQRYASAEELRSDLRRLGFEQFEALSDSGEPQVAEAESSPIPRSQTSGTRRHWAAALVVVAVVVVAAASRHYWP</sequence>
<evidence type="ECO:0000256" key="1">
    <source>
        <dbReference type="SAM" id="MobiDB-lite"/>
    </source>
</evidence>
<dbReference type="EMBL" id="BAABGA010000114">
    <property type="protein sequence ID" value="GAA4470694.1"/>
    <property type="molecule type" value="Genomic_DNA"/>
</dbReference>
<dbReference type="Proteomes" id="UP001500840">
    <property type="component" value="Unassembled WGS sequence"/>
</dbReference>
<dbReference type="SUPFAM" id="SSF56112">
    <property type="entry name" value="Protein kinase-like (PK-like)"/>
    <property type="match status" value="1"/>
</dbReference>
<gene>
    <name evidence="3" type="ORF">GCM10023156_64330</name>
</gene>
<evidence type="ECO:0000256" key="2">
    <source>
        <dbReference type="SAM" id="Phobius"/>
    </source>
</evidence>
<name>A0ABP8NPI7_9BACT</name>
<dbReference type="Gene3D" id="1.10.510.10">
    <property type="entry name" value="Transferase(Phosphotransferase) domain 1"/>
    <property type="match status" value="1"/>
</dbReference>